<name>A0ABZ1HAH8_STRPH</name>
<dbReference type="EMBL" id="CP109135">
    <property type="protein sequence ID" value="WSD15597.1"/>
    <property type="molecule type" value="Genomic_DNA"/>
</dbReference>
<feature type="transmembrane region" description="Helical" evidence="1">
    <location>
        <begin position="197"/>
        <end position="222"/>
    </location>
</feature>
<protein>
    <recommendedName>
        <fullName evidence="4">ABC transporter permease</fullName>
    </recommendedName>
</protein>
<proteinExistence type="predicted"/>
<dbReference type="Proteomes" id="UP001340816">
    <property type="component" value="Chromosome"/>
</dbReference>
<evidence type="ECO:0000256" key="1">
    <source>
        <dbReference type="SAM" id="Phobius"/>
    </source>
</evidence>
<keyword evidence="1" id="KW-0812">Transmembrane</keyword>
<accession>A0ABZ1HAH8</accession>
<reference evidence="2 3" key="1">
    <citation type="submission" date="2022-10" db="EMBL/GenBank/DDBJ databases">
        <title>The complete genomes of actinobacterial strains from the NBC collection.</title>
        <authorList>
            <person name="Joergensen T.S."/>
            <person name="Alvarez Arevalo M."/>
            <person name="Sterndorff E.B."/>
            <person name="Faurdal D."/>
            <person name="Vuksanovic O."/>
            <person name="Mourched A.-S."/>
            <person name="Charusanti P."/>
            <person name="Shaw S."/>
            <person name="Blin K."/>
            <person name="Weber T."/>
        </authorList>
    </citation>
    <scope>NUCLEOTIDE SEQUENCE [LARGE SCALE GENOMIC DNA]</scope>
    <source>
        <strain evidence="2 3">NBC 01752</strain>
    </source>
</reference>
<keyword evidence="1" id="KW-0472">Membrane</keyword>
<feature type="transmembrane region" description="Helical" evidence="1">
    <location>
        <begin position="89"/>
        <end position="113"/>
    </location>
</feature>
<evidence type="ECO:0000313" key="2">
    <source>
        <dbReference type="EMBL" id="WSD15597.1"/>
    </source>
</evidence>
<organism evidence="2 3">
    <name type="scientific">Streptomyces phaeochromogenes</name>
    <dbReference type="NCBI Taxonomy" id="1923"/>
    <lineage>
        <taxon>Bacteria</taxon>
        <taxon>Bacillati</taxon>
        <taxon>Actinomycetota</taxon>
        <taxon>Actinomycetes</taxon>
        <taxon>Kitasatosporales</taxon>
        <taxon>Streptomycetaceae</taxon>
        <taxon>Streptomyces</taxon>
        <taxon>Streptomyces phaeochromogenes group</taxon>
    </lineage>
</organism>
<evidence type="ECO:0008006" key="4">
    <source>
        <dbReference type="Google" id="ProtNLM"/>
    </source>
</evidence>
<keyword evidence="3" id="KW-1185">Reference proteome</keyword>
<feature type="transmembrane region" description="Helical" evidence="1">
    <location>
        <begin position="51"/>
        <end position="68"/>
    </location>
</feature>
<feature type="transmembrane region" description="Helical" evidence="1">
    <location>
        <begin position="229"/>
        <end position="252"/>
    </location>
</feature>
<sequence length="441" mass="46145">MFRSVRLEAKRSIALPLFLVLAALTRVFLWMDIGEWAASWAPLVQSMRGTAWIVLPVALAAGIWHGGRERRSEVSELFAATPRPRSVRLLPAFLVIAGAVVLAEAAMVGWAGVLVSRYATYGDGLQPAGLAVGLLAAVAVTLLGLGVGRVASAPVAAPLGAVLLFLILSVSQDSRPANRLVDTVLPMLPVADDFHRVLPALSAAQGIWFAALGVTGVLLAVAASTRARVLALTPAVAGAALGTLLAPSGAIVPDPRATAMVCAPGNGRICVTKVHTRALPGLVAPAQKVLDAFAEVPGGPTRVEEDTVSWMLDDGKPAGTKDLGTVRVQLPYRNQEGGIRWNPATVLDIVASRAVFEEDCFPDDEDGTGRELTRAADASDAMVALLMGTPTDELSPVARKAYDTLRALPDKERHQRIGDGRKAALTCGDPLTVVMGRGAGR</sequence>
<gene>
    <name evidence="2" type="ORF">OHB35_21390</name>
</gene>
<dbReference type="RefSeq" id="WP_326759648.1">
    <property type="nucleotide sequence ID" value="NZ_CP109135.1"/>
</dbReference>
<feature type="transmembrane region" description="Helical" evidence="1">
    <location>
        <begin position="12"/>
        <end position="31"/>
    </location>
</feature>
<feature type="transmembrane region" description="Helical" evidence="1">
    <location>
        <begin position="125"/>
        <end position="143"/>
    </location>
</feature>
<feature type="transmembrane region" description="Helical" evidence="1">
    <location>
        <begin position="150"/>
        <end position="170"/>
    </location>
</feature>
<keyword evidence="1" id="KW-1133">Transmembrane helix</keyword>
<evidence type="ECO:0000313" key="3">
    <source>
        <dbReference type="Proteomes" id="UP001340816"/>
    </source>
</evidence>